<dbReference type="InterPro" id="IPR001789">
    <property type="entry name" value="Sig_transdc_resp-reg_receiver"/>
</dbReference>
<dbReference type="EMBL" id="FNAV01000002">
    <property type="protein sequence ID" value="SDE25064.1"/>
    <property type="molecule type" value="Genomic_DNA"/>
</dbReference>
<dbReference type="AlphaFoldDB" id="A0A1G7BD97"/>
<dbReference type="GO" id="GO:0052621">
    <property type="term" value="F:diguanylate cyclase activity"/>
    <property type="evidence" value="ECO:0007669"/>
    <property type="project" value="UniProtKB-EC"/>
</dbReference>
<sequence>MTGRILIVDGVPTNRIVLRVRLSSAYYEVLQAGSGADALLSVRLQRPDLIIAAADLPDMTGEVLCQQIRALQVAPDTPVILIHPAPDRLQRMRALAAGADDILSRPVDELVLLARLRSLLRARHAEDELRLRDDTRRALGLAEPPAELHCPARVAVVPVQADVSVKAVVSTLRARLPDRFEICSPDEALRLAGGAPEVFVIVDTGSVAGAGLSLLTQLRASPPYRQSAIVYVTRAECRHEAASALDLGANDLLADGFDAEELILRLPKQIARKRTADRLRSNMRDGLRAAVTDPLTGLYNRRYVLPHLTRVADRAIEKARSYALLLLDLDHFKTINDAHGHAVGDAVLVEAARRMSANLRPSDLVARIGGEEFLVVMPDTSENTALLAAERLRSVISKTPFTVPGLPEGGRQVTASIGVALPRRTRAEPPEILLDRADRALYVAKNSGRNQVALAGGDCALLAADPVGPPPRAAAAGP</sequence>
<dbReference type="InterPro" id="IPR050469">
    <property type="entry name" value="Diguanylate_Cyclase"/>
</dbReference>
<feature type="domain" description="GGDEF" evidence="5">
    <location>
        <begin position="320"/>
        <end position="457"/>
    </location>
</feature>
<dbReference type="SUPFAM" id="SSF55073">
    <property type="entry name" value="Nucleotide cyclase"/>
    <property type="match status" value="1"/>
</dbReference>
<evidence type="ECO:0000313" key="6">
    <source>
        <dbReference type="EMBL" id="SDE25064.1"/>
    </source>
</evidence>
<dbReference type="RefSeq" id="WP_089955103.1">
    <property type="nucleotide sequence ID" value="NZ_FNAV01000002.1"/>
</dbReference>
<dbReference type="InterPro" id="IPR029787">
    <property type="entry name" value="Nucleotide_cyclase"/>
</dbReference>
<dbReference type="SUPFAM" id="SSF52172">
    <property type="entry name" value="CheY-like"/>
    <property type="match status" value="2"/>
</dbReference>
<dbReference type="SMART" id="SM00267">
    <property type="entry name" value="GGDEF"/>
    <property type="match status" value="1"/>
</dbReference>
<comment type="catalytic activity">
    <reaction evidence="2">
        <text>2 GTP = 3',3'-c-di-GMP + 2 diphosphate</text>
        <dbReference type="Rhea" id="RHEA:24898"/>
        <dbReference type="ChEBI" id="CHEBI:33019"/>
        <dbReference type="ChEBI" id="CHEBI:37565"/>
        <dbReference type="ChEBI" id="CHEBI:58805"/>
        <dbReference type="EC" id="2.7.7.65"/>
    </reaction>
</comment>
<evidence type="ECO:0000256" key="1">
    <source>
        <dbReference type="ARBA" id="ARBA00012528"/>
    </source>
</evidence>
<dbReference type="PANTHER" id="PTHR45138:SF9">
    <property type="entry name" value="DIGUANYLATE CYCLASE DGCM-RELATED"/>
    <property type="match status" value="1"/>
</dbReference>
<evidence type="ECO:0000259" key="5">
    <source>
        <dbReference type="PROSITE" id="PS50887"/>
    </source>
</evidence>
<dbReference type="Pfam" id="PF00990">
    <property type="entry name" value="GGDEF"/>
    <property type="match status" value="1"/>
</dbReference>
<organism evidence="6 7">
    <name type="scientific">Salipiger thiooxidans</name>
    <dbReference type="NCBI Taxonomy" id="282683"/>
    <lineage>
        <taxon>Bacteria</taxon>
        <taxon>Pseudomonadati</taxon>
        <taxon>Pseudomonadota</taxon>
        <taxon>Alphaproteobacteria</taxon>
        <taxon>Rhodobacterales</taxon>
        <taxon>Roseobacteraceae</taxon>
        <taxon>Salipiger</taxon>
    </lineage>
</organism>
<evidence type="ECO:0000256" key="3">
    <source>
        <dbReference type="PROSITE-ProRule" id="PRU00169"/>
    </source>
</evidence>
<dbReference type="FunFam" id="3.30.70.270:FF:000001">
    <property type="entry name" value="Diguanylate cyclase domain protein"/>
    <property type="match status" value="1"/>
</dbReference>
<proteinExistence type="predicted"/>
<dbReference type="Pfam" id="PF00072">
    <property type="entry name" value="Response_reg"/>
    <property type="match status" value="1"/>
</dbReference>
<gene>
    <name evidence="6" type="ORF">SAMN04488105_102105</name>
</gene>
<dbReference type="NCBIfam" id="TIGR00254">
    <property type="entry name" value="GGDEF"/>
    <property type="match status" value="1"/>
</dbReference>
<dbReference type="GO" id="GO:0000160">
    <property type="term" value="P:phosphorelay signal transduction system"/>
    <property type="evidence" value="ECO:0007669"/>
    <property type="project" value="InterPro"/>
</dbReference>
<comment type="caution">
    <text evidence="3">Lacks conserved residue(s) required for the propagation of feature annotation.</text>
</comment>
<evidence type="ECO:0000313" key="7">
    <source>
        <dbReference type="Proteomes" id="UP000198994"/>
    </source>
</evidence>
<accession>A0A1G7BD97</accession>
<evidence type="ECO:0000259" key="4">
    <source>
        <dbReference type="PROSITE" id="PS50110"/>
    </source>
</evidence>
<name>A0A1G7BD97_9RHOB</name>
<dbReference type="PROSITE" id="PS50110">
    <property type="entry name" value="RESPONSE_REGULATORY"/>
    <property type="match status" value="1"/>
</dbReference>
<dbReference type="PANTHER" id="PTHR45138">
    <property type="entry name" value="REGULATORY COMPONENTS OF SENSORY TRANSDUCTION SYSTEM"/>
    <property type="match status" value="1"/>
</dbReference>
<dbReference type="Proteomes" id="UP000198994">
    <property type="component" value="Unassembled WGS sequence"/>
</dbReference>
<dbReference type="Gene3D" id="3.30.70.270">
    <property type="match status" value="1"/>
</dbReference>
<dbReference type="PROSITE" id="PS50887">
    <property type="entry name" value="GGDEF"/>
    <property type="match status" value="1"/>
</dbReference>
<feature type="domain" description="Response regulatory" evidence="4">
    <location>
        <begin position="4"/>
        <end position="120"/>
    </location>
</feature>
<dbReference type="EC" id="2.7.7.65" evidence="1"/>
<keyword evidence="7" id="KW-1185">Reference proteome</keyword>
<dbReference type="OrthoDB" id="9812260at2"/>
<dbReference type="InterPro" id="IPR011006">
    <property type="entry name" value="CheY-like_superfamily"/>
</dbReference>
<dbReference type="InterPro" id="IPR000160">
    <property type="entry name" value="GGDEF_dom"/>
</dbReference>
<protein>
    <recommendedName>
        <fullName evidence="1">diguanylate cyclase</fullName>
        <ecNumber evidence="1">2.7.7.65</ecNumber>
    </recommendedName>
</protein>
<dbReference type="CDD" id="cd01949">
    <property type="entry name" value="GGDEF"/>
    <property type="match status" value="1"/>
</dbReference>
<dbReference type="Gene3D" id="3.40.50.2300">
    <property type="match status" value="1"/>
</dbReference>
<reference evidence="7" key="1">
    <citation type="submission" date="2016-10" db="EMBL/GenBank/DDBJ databases">
        <authorList>
            <person name="Varghese N."/>
            <person name="Submissions S."/>
        </authorList>
    </citation>
    <scope>NUCLEOTIDE SEQUENCE [LARGE SCALE GENOMIC DNA]</scope>
    <source>
        <strain evidence="7">DSM 10146</strain>
    </source>
</reference>
<dbReference type="InterPro" id="IPR043128">
    <property type="entry name" value="Rev_trsase/Diguanyl_cyclase"/>
</dbReference>
<dbReference type="STRING" id="282683.SAMN04488105_102105"/>
<dbReference type="SMART" id="SM00448">
    <property type="entry name" value="REC"/>
    <property type="match status" value="1"/>
</dbReference>
<evidence type="ECO:0000256" key="2">
    <source>
        <dbReference type="ARBA" id="ARBA00034247"/>
    </source>
</evidence>